<protein>
    <submittedName>
        <fullName evidence="2">Uncharacterized protein</fullName>
    </submittedName>
</protein>
<dbReference type="AlphaFoldDB" id="A0A326U2R5"/>
<dbReference type="Proteomes" id="UP000248806">
    <property type="component" value="Unassembled WGS sequence"/>
</dbReference>
<accession>A0A326U2R5</accession>
<organism evidence="2 3">
    <name type="scientific">Thermosporothrix hazakensis</name>
    <dbReference type="NCBI Taxonomy" id="644383"/>
    <lineage>
        <taxon>Bacteria</taxon>
        <taxon>Bacillati</taxon>
        <taxon>Chloroflexota</taxon>
        <taxon>Ktedonobacteria</taxon>
        <taxon>Ktedonobacterales</taxon>
        <taxon>Thermosporotrichaceae</taxon>
        <taxon>Thermosporothrix</taxon>
    </lineage>
</organism>
<proteinExistence type="predicted"/>
<dbReference type="EMBL" id="QKUF01000029">
    <property type="protein sequence ID" value="PZW22932.1"/>
    <property type="molecule type" value="Genomic_DNA"/>
</dbReference>
<name>A0A326U2R5_THEHA</name>
<keyword evidence="3" id="KW-1185">Reference proteome</keyword>
<sequence length="140" mass="15743">MSCLSEENVSSTLSHMSNKQTTYEWHPLTAWRVMLEHVEAESPYNVIHRAAWANGRTAIYDVFTLCQGEMPLVQFEIMRMMSVSDDRKPAPLRVLLNKIGAEIKVNLIERTIRLAVPAAASPGEETLTTQRDAVLSGSER</sequence>
<reference evidence="2 3" key="1">
    <citation type="submission" date="2018-06" db="EMBL/GenBank/DDBJ databases">
        <title>Genomic Encyclopedia of Archaeal and Bacterial Type Strains, Phase II (KMG-II): from individual species to whole genera.</title>
        <authorList>
            <person name="Goeker M."/>
        </authorList>
    </citation>
    <scope>NUCLEOTIDE SEQUENCE [LARGE SCALE GENOMIC DNA]</scope>
    <source>
        <strain evidence="2 3">ATCC BAA-1881</strain>
    </source>
</reference>
<feature type="region of interest" description="Disordered" evidence="1">
    <location>
        <begin position="121"/>
        <end position="140"/>
    </location>
</feature>
<evidence type="ECO:0000256" key="1">
    <source>
        <dbReference type="SAM" id="MobiDB-lite"/>
    </source>
</evidence>
<evidence type="ECO:0000313" key="3">
    <source>
        <dbReference type="Proteomes" id="UP000248806"/>
    </source>
</evidence>
<evidence type="ECO:0000313" key="2">
    <source>
        <dbReference type="EMBL" id="PZW22932.1"/>
    </source>
</evidence>
<comment type="caution">
    <text evidence="2">The sequence shown here is derived from an EMBL/GenBank/DDBJ whole genome shotgun (WGS) entry which is preliminary data.</text>
</comment>
<gene>
    <name evidence="2" type="ORF">EI42_05278</name>
</gene>